<proteinExistence type="predicted"/>
<accession>A0A5M9ZHZ8</accession>
<protein>
    <submittedName>
        <fullName evidence="1">DUF2442 domain-containing protein</fullName>
    </submittedName>
</protein>
<dbReference type="Proteomes" id="UP000410049">
    <property type="component" value="Unassembled WGS sequence"/>
</dbReference>
<sequence length="82" mass="9111">MAVDYLIKVTECKPLPDYRLAVTCSDGAKGVFDMSGYMTRGMFREVNTPSLFNAVRLVHGVPTWPGDIDIAPERVRSDMSVD</sequence>
<dbReference type="RefSeq" id="WP_150379703.1">
    <property type="nucleotide sequence ID" value="NZ_RZUH01000007.1"/>
</dbReference>
<dbReference type="InterPro" id="IPR036782">
    <property type="entry name" value="NE0471-like_N"/>
</dbReference>
<evidence type="ECO:0000313" key="1">
    <source>
        <dbReference type="EMBL" id="KAA8827234.1"/>
    </source>
</evidence>
<dbReference type="AlphaFoldDB" id="A0A5M9ZHZ8"/>
<evidence type="ECO:0000313" key="2">
    <source>
        <dbReference type="Proteomes" id="UP000410049"/>
    </source>
</evidence>
<dbReference type="EMBL" id="RZUH01000007">
    <property type="protein sequence ID" value="KAA8827234.1"/>
    <property type="molecule type" value="Genomic_DNA"/>
</dbReference>
<dbReference type="InterPro" id="IPR018841">
    <property type="entry name" value="DUF2442"/>
</dbReference>
<comment type="caution">
    <text evidence="1">The sequence shown here is derived from an EMBL/GenBank/DDBJ whole genome shotgun (WGS) entry which is preliminary data.</text>
</comment>
<dbReference type="SUPFAM" id="SSF143880">
    <property type="entry name" value="NE0471 N-terminal domain-like"/>
    <property type="match status" value="1"/>
</dbReference>
<reference evidence="1 2" key="1">
    <citation type="journal article" date="2019" name="Syst. Appl. Microbiol.">
        <title>Characterization of Bifidobacterium species in feaces of the Egyptian fruit bat: Description of B. vespertilionis sp. nov. and B. rousetti sp. nov.</title>
        <authorList>
            <person name="Modesto M."/>
            <person name="Satti M."/>
            <person name="Watanabe K."/>
            <person name="Puglisi E."/>
            <person name="Morelli L."/>
            <person name="Huang C.-H."/>
            <person name="Liou J.-S."/>
            <person name="Miyashita M."/>
            <person name="Tamura T."/>
            <person name="Saito S."/>
            <person name="Mori K."/>
            <person name="Huang L."/>
            <person name="Sciavilla P."/>
            <person name="Sandri C."/>
            <person name="Spiezio C."/>
            <person name="Vitali F."/>
            <person name="Cavalieri D."/>
            <person name="Perpetuini G."/>
            <person name="Tofalo R."/>
            <person name="Bonetti A."/>
            <person name="Arita M."/>
            <person name="Mattarelli P."/>
        </authorList>
    </citation>
    <scope>NUCLEOTIDE SEQUENCE [LARGE SCALE GENOMIC DNA]</scope>
    <source>
        <strain evidence="1 2">RST17</strain>
    </source>
</reference>
<organism evidence="1 2">
    <name type="scientific">Bifidobacterium myosotis</name>
    <dbReference type="NCBI Taxonomy" id="1630166"/>
    <lineage>
        <taxon>Bacteria</taxon>
        <taxon>Bacillati</taxon>
        <taxon>Actinomycetota</taxon>
        <taxon>Actinomycetes</taxon>
        <taxon>Bifidobacteriales</taxon>
        <taxon>Bifidobacteriaceae</taxon>
        <taxon>Bifidobacterium</taxon>
    </lineage>
</organism>
<name>A0A5M9ZHZ8_9BIFI</name>
<dbReference type="Pfam" id="PF10387">
    <property type="entry name" value="DUF2442"/>
    <property type="match status" value="1"/>
</dbReference>
<gene>
    <name evidence="1" type="ORF">EMO91_09295</name>
</gene>
<dbReference type="Gene3D" id="3.30.2020.10">
    <property type="entry name" value="NE0471-like N-terminal domain"/>
    <property type="match status" value="1"/>
</dbReference>